<gene>
    <name evidence="1" type="ORF">ENJ74_04080</name>
</gene>
<protein>
    <submittedName>
        <fullName evidence="1">DUF507 family protein</fullName>
    </submittedName>
</protein>
<dbReference type="InterPro" id="IPR007463">
    <property type="entry name" value="DUF507"/>
</dbReference>
<sequence>MRLKPQQTGYVASKVAIDLANAPFVKLLKGKDAVREKVKELIDENLQQ</sequence>
<dbReference type="EMBL" id="DRNO01000275">
    <property type="protein sequence ID" value="HFC04030.1"/>
    <property type="molecule type" value="Genomic_DNA"/>
</dbReference>
<dbReference type="Pfam" id="PF04368">
    <property type="entry name" value="DUF507"/>
    <property type="match status" value="1"/>
</dbReference>
<feature type="non-terminal residue" evidence="1">
    <location>
        <position position="48"/>
    </location>
</feature>
<dbReference type="AlphaFoldDB" id="A0A7V2SKD1"/>
<comment type="caution">
    <text evidence="1">The sequence shown here is derived from an EMBL/GenBank/DDBJ whole genome shotgun (WGS) entry which is preliminary data.</text>
</comment>
<proteinExistence type="predicted"/>
<dbReference type="Proteomes" id="UP000885722">
    <property type="component" value="Unassembled WGS sequence"/>
</dbReference>
<evidence type="ECO:0000313" key="1">
    <source>
        <dbReference type="EMBL" id="HFC04030.1"/>
    </source>
</evidence>
<accession>A0A7V2SKD1</accession>
<name>A0A7V2SKD1_9BACT</name>
<reference evidence="1" key="1">
    <citation type="journal article" date="2020" name="mSystems">
        <title>Genome- and Community-Level Interaction Insights into Carbon Utilization and Element Cycling Functions of Hydrothermarchaeota in Hydrothermal Sediment.</title>
        <authorList>
            <person name="Zhou Z."/>
            <person name="Liu Y."/>
            <person name="Xu W."/>
            <person name="Pan J."/>
            <person name="Luo Z.H."/>
            <person name="Li M."/>
        </authorList>
    </citation>
    <scope>NUCLEOTIDE SEQUENCE [LARGE SCALE GENOMIC DNA]</scope>
    <source>
        <strain evidence="1">HyVt-513</strain>
    </source>
</reference>
<organism evidence="1">
    <name type="scientific">Nitratifractor salsuginis</name>
    <dbReference type="NCBI Taxonomy" id="269261"/>
    <lineage>
        <taxon>Bacteria</taxon>
        <taxon>Pseudomonadati</taxon>
        <taxon>Campylobacterota</taxon>
        <taxon>Epsilonproteobacteria</taxon>
        <taxon>Campylobacterales</taxon>
        <taxon>Sulfurovaceae</taxon>
        <taxon>Nitratifractor</taxon>
    </lineage>
</organism>